<evidence type="ECO:0000313" key="3">
    <source>
        <dbReference type="EMBL" id="MCK2220955.1"/>
    </source>
</evidence>
<dbReference type="InterPro" id="IPR032466">
    <property type="entry name" value="Metal_Hydrolase"/>
</dbReference>
<keyword evidence="4" id="KW-1185">Reference proteome</keyword>
<proteinExistence type="predicted"/>
<evidence type="ECO:0000313" key="4">
    <source>
        <dbReference type="Proteomes" id="UP001317259"/>
    </source>
</evidence>
<name>A0ABT0G8N6_9ACTN</name>
<feature type="region of interest" description="Disordered" evidence="1">
    <location>
        <begin position="39"/>
        <end position="59"/>
    </location>
</feature>
<feature type="signal peptide" evidence="2">
    <location>
        <begin position="1"/>
        <end position="29"/>
    </location>
</feature>
<keyword evidence="2" id="KW-0732">Signal</keyword>
<dbReference type="SUPFAM" id="SSF51556">
    <property type="entry name" value="Metallo-dependent hydrolases"/>
    <property type="match status" value="1"/>
</dbReference>
<dbReference type="Proteomes" id="UP001317259">
    <property type="component" value="Unassembled WGS sequence"/>
</dbReference>
<comment type="caution">
    <text evidence="3">The sequence shown here is derived from an EMBL/GenBank/DDBJ whole genome shotgun (WGS) entry which is preliminary data.</text>
</comment>
<reference evidence="3 4" key="1">
    <citation type="submission" date="2022-04" db="EMBL/GenBank/DDBJ databases">
        <title>Genome draft of Actinomadura sp. ATCC 31491.</title>
        <authorList>
            <person name="Shi X."/>
            <person name="Du Y."/>
        </authorList>
    </citation>
    <scope>NUCLEOTIDE SEQUENCE [LARGE SCALE GENOMIC DNA]</scope>
    <source>
        <strain evidence="3 4">ATCC 31491</strain>
    </source>
</reference>
<feature type="chain" id="PRO_5045995169" evidence="2">
    <location>
        <begin position="30"/>
        <end position="584"/>
    </location>
</feature>
<dbReference type="Gene3D" id="3.20.20.140">
    <property type="entry name" value="Metal-dependent hydrolases"/>
    <property type="match status" value="1"/>
</dbReference>
<protein>
    <submittedName>
        <fullName evidence="3">Dipeptidase</fullName>
    </submittedName>
</protein>
<evidence type="ECO:0000256" key="1">
    <source>
        <dbReference type="SAM" id="MobiDB-lite"/>
    </source>
</evidence>
<evidence type="ECO:0000256" key="2">
    <source>
        <dbReference type="SAM" id="SignalP"/>
    </source>
</evidence>
<accession>A0ABT0G8N6</accession>
<sequence length="584" mass="62368">MLHRLAHRTAAAVLLLTGALIAPAAPALAGSPALTDSPALAGSPTGAGSPALAGSPTRAGSPALAGLPAMTGEGAARARVAAARAVAAADAPVSGFVDAHAHLFSYEAFGGLLMCGKPFDPGGIARALTDCLDHYPNGELAWYENFTRTGSPTGTHDPVGWPTFRDWPAYDSLTHQQAYYTWVERAWRAGLRVLVNDLVANRQLCAIYPLKKYSCGEMASIRLQAQRARELQDHIDAEAGGPGQGWFRIVNDPAEARRVIAAGKLAVVLGIETSEPFGCRQVLGVPQCTKAQIDRGLDEMYALGVRSMFVCHKYDNALCGVRFDSGTQGAIVNVGNLLATGSFWQARTCTGPQHDNTIDPAGVLPDQIARLLPPGVSLPLYPPAPHCNTRGLTALGEYMVQGMIRRGMLVELDHMSVKAAARTLDLLEAARYPGVISSHSWADPGFFARIYALGGMITQYGHDAADFVAEWRRTVPLRQQYQVAGYGYGSDVNGMGRLPAPRAGNAANPVTYPFTSYDGSARLDRLRTGDRVWDVNVDGVANYGLYPDWIEDMRLIAGPDLVRDLAAGAESYLRTWEGAVRSAG</sequence>
<dbReference type="EMBL" id="JAKRKC020000003">
    <property type="protein sequence ID" value="MCK2220955.1"/>
    <property type="molecule type" value="Genomic_DNA"/>
</dbReference>
<organism evidence="3 4">
    <name type="scientific">Actinomadura luzonensis</name>
    <dbReference type="NCBI Taxonomy" id="2805427"/>
    <lineage>
        <taxon>Bacteria</taxon>
        <taxon>Bacillati</taxon>
        <taxon>Actinomycetota</taxon>
        <taxon>Actinomycetes</taxon>
        <taxon>Streptosporangiales</taxon>
        <taxon>Thermomonosporaceae</taxon>
        <taxon>Actinomadura</taxon>
    </lineage>
</organism>
<gene>
    <name evidence="3" type="ORF">MF672_045190</name>
</gene>
<dbReference type="RefSeq" id="WP_242381688.1">
    <property type="nucleotide sequence ID" value="NZ_JAKRKC020000003.1"/>
</dbReference>